<feature type="region of interest" description="Disordered" evidence="1">
    <location>
        <begin position="274"/>
        <end position="301"/>
    </location>
</feature>
<evidence type="ECO:0000313" key="3">
    <source>
        <dbReference type="Proteomes" id="UP000030653"/>
    </source>
</evidence>
<evidence type="ECO:0008006" key="4">
    <source>
        <dbReference type="Google" id="ProtNLM"/>
    </source>
</evidence>
<dbReference type="AlphaFoldDB" id="M5FQJ1"/>
<dbReference type="EMBL" id="JH795879">
    <property type="protein sequence ID" value="EJT97009.1"/>
    <property type="molecule type" value="Genomic_DNA"/>
</dbReference>
<accession>M5FQJ1</accession>
<protein>
    <recommendedName>
        <fullName evidence="4">Gti1/Pac2 family-domain-containing protein</fullName>
    </recommendedName>
</protein>
<feature type="region of interest" description="Disordered" evidence="1">
    <location>
        <begin position="198"/>
        <end position="222"/>
    </location>
</feature>
<name>M5FQJ1_DACPD</name>
<dbReference type="PANTHER" id="PTHR28027">
    <property type="entry name" value="TRANSCRIPTIONAL REGULATOR MIT1"/>
    <property type="match status" value="1"/>
</dbReference>
<feature type="compositionally biased region" description="Polar residues" evidence="1">
    <location>
        <begin position="286"/>
        <end position="297"/>
    </location>
</feature>
<reference evidence="2 3" key="1">
    <citation type="journal article" date="2012" name="Science">
        <title>The Paleozoic origin of enzymatic lignin decomposition reconstructed from 31 fungal genomes.</title>
        <authorList>
            <person name="Floudas D."/>
            <person name="Binder M."/>
            <person name="Riley R."/>
            <person name="Barry K."/>
            <person name="Blanchette R.A."/>
            <person name="Henrissat B."/>
            <person name="Martinez A.T."/>
            <person name="Otillar R."/>
            <person name="Spatafora J.W."/>
            <person name="Yadav J.S."/>
            <person name="Aerts A."/>
            <person name="Benoit I."/>
            <person name="Boyd A."/>
            <person name="Carlson A."/>
            <person name="Copeland A."/>
            <person name="Coutinho P.M."/>
            <person name="de Vries R.P."/>
            <person name="Ferreira P."/>
            <person name="Findley K."/>
            <person name="Foster B."/>
            <person name="Gaskell J."/>
            <person name="Glotzer D."/>
            <person name="Gorecki P."/>
            <person name="Heitman J."/>
            <person name="Hesse C."/>
            <person name="Hori C."/>
            <person name="Igarashi K."/>
            <person name="Jurgens J.A."/>
            <person name="Kallen N."/>
            <person name="Kersten P."/>
            <person name="Kohler A."/>
            <person name="Kuees U."/>
            <person name="Kumar T.K.A."/>
            <person name="Kuo A."/>
            <person name="LaButti K."/>
            <person name="Larrondo L.F."/>
            <person name="Lindquist E."/>
            <person name="Ling A."/>
            <person name="Lombard V."/>
            <person name="Lucas S."/>
            <person name="Lundell T."/>
            <person name="Martin R."/>
            <person name="McLaughlin D.J."/>
            <person name="Morgenstern I."/>
            <person name="Morin E."/>
            <person name="Murat C."/>
            <person name="Nagy L.G."/>
            <person name="Nolan M."/>
            <person name="Ohm R.A."/>
            <person name="Patyshakuliyeva A."/>
            <person name="Rokas A."/>
            <person name="Ruiz-Duenas F.J."/>
            <person name="Sabat G."/>
            <person name="Salamov A."/>
            <person name="Samejima M."/>
            <person name="Schmutz J."/>
            <person name="Slot J.C."/>
            <person name="St John F."/>
            <person name="Stenlid J."/>
            <person name="Sun H."/>
            <person name="Sun S."/>
            <person name="Syed K."/>
            <person name="Tsang A."/>
            <person name="Wiebenga A."/>
            <person name="Young D."/>
            <person name="Pisabarro A."/>
            <person name="Eastwood D.C."/>
            <person name="Martin F."/>
            <person name="Cullen D."/>
            <person name="Grigoriev I.V."/>
            <person name="Hibbett D.S."/>
        </authorList>
    </citation>
    <scope>NUCLEOTIDE SEQUENCE [LARGE SCALE GENOMIC DNA]</scope>
    <source>
        <strain evidence="2 3">DJM-731 SS1</strain>
    </source>
</reference>
<sequence length="523" mass="56517">MDSPLSAGPYRPIHGAYVRDKTDALILCQAAHDGLVQQASQKISIQQRKQLATSGSLFVFEKSTAEMERWTDGRGWSRSRQLPDKFFVYFEEYTNSNNMNSAGLSNEETTTPKRTKRSDPSDLIGNLVGPLRYLSGFSTQVLIKKTITLKFPGKEWHVVSYFTVDDVLSGKLPAVSDSSLFQGSLSHVAHASHSMGPMIPSPPPSMPPRQGRMRSSTWSNGSEPAAGLMHQQVVQDQHTTHRGLQSRVIAPPRLESHPGYNTMNGIIPVNGNLGSGPTSPVRRTGPSLTPLDTSLPMSPNRRASAPTAPIGFLTHSRGHSGASSPNSATFSYSPMPFQFPTLCTPPFGTIAQHSLGEHGAFPVASRGIPPMTLPSPQQSIAYQSPPSSGRMNMAPWGFPETHAPLSPSACFDFEAYASSLTPDKGSSQSSPTMSDLPVGGSFQGAATSSSTVIDPFLDVGHWGFENDGARDCVHEQITPKAFEHGPISFDGGLMLSNDADVTMDFQMQQWIDTNCHTQWPAHA</sequence>
<dbReference type="GO" id="GO:0003677">
    <property type="term" value="F:DNA binding"/>
    <property type="evidence" value="ECO:0007669"/>
    <property type="project" value="TreeGrafter"/>
</dbReference>
<evidence type="ECO:0000256" key="1">
    <source>
        <dbReference type="SAM" id="MobiDB-lite"/>
    </source>
</evidence>
<dbReference type="InterPro" id="IPR018608">
    <property type="entry name" value="Gti1/Pac2"/>
</dbReference>
<feature type="compositionally biased region" description="Polar residues" evidence="1">
    <location>
        <begin position="99"/>
        <end position="109"/>
    </location>
</feature>
<proteinExistence type="predicted"/>
<dbReference type="PANTHER" id="PTHR28027:SF2">
    <property type="entry name" value="TRANSCRIPTIONAL REGULATOR MIT1"/>
    <property type="match status" value="1"/>
</dbReference>
<dbReference type="GeneID" id="63689217"/>
<keyword evidence="3" id="KW-1185">Reference proteome</keyword>
<dbReference type="OrthoDB" id="3349072at2759"/>
<dbReference type="RefSeq" id="XP_040623907.1">
    <property type="nucleotide sequence ID" value="XM_040774155.1"/>
</dbReference>
<dbReference type="HOGENOM" id="CLU_520762_0_0_1"/>
<dbReference type="Proteomes" id="UP000030653">
    <property type="component" value="Unassembled WGS sequence"/>
</dbReference>
<dbReference type="Pfam" id="PF09729">
    <property type="entry name" value="Gti1_Pac2"/>
    <property type="match status" value="1"/>
</dbReference>
<evidence type="ECO:0000313" key="2">
    <source>
        <dbReference type="EMBL" id="EJT97009.1"/>
    </source>
</evidence>
<organism evidence="2 3">
    <name type="scientific">Dacryopinax primogenitus (strain DJM 731)</name>
    <name type="common">Brown rot fungus</name>
    <dbReference type="NCBI Taxonomy" id="1858805"/>
    <lineage>
        <taxon>Eukaryota</taxon>
        <taxon>Fungi</taxon>
        <taxon>Dikarya</taxon>
        <taxon>Basidiomycota</taxon>
        <taxon>Agaricomycotina</taxon>
        <taxon>Dacrymycetes</taxon>
        <taxon>Dacrymycetales</taxon>
        <taxon>Dacrymycetaceae</taxon>
        <taxon>Dacryopinax</taxon>
    </lineage>
</organism>
<gene>
    <name evidence="2" type="ORF">DACRYDRAFT_25422</name>
</gene>
<feature type="region of interest" description="Disordered" evidence="1">
    <location>
        <begin position="99"/>
        <end position="122"/>
    </location>
</feature>